<feature type="transmembrane region" description="Helical" evidence="1">
    <location>
        <begin position="33"/>
        <end position="54"/>
    </location>
</feature>
<dbReference type="EMBL" id="GFTR01000241">
    <property type="protein sequence ID" value="JAW16185.1"/>
    <property type="molecule type" value="Transcribed_RNA"/>
</dbReference>
<keyword evidence="1" id="KW-0812">Transmembrane</keyword>
<accession>A0A224XUG5</accession>
<proteinExistence type="predicted"/>
<organism evidence="2">
    <name type="scientific">Panstrongylus lignarius</name>
    <dbReference type="NCBI Taxonomy" id="156445"/>
    <lineage>
        <taxon>Eukaryota</taxon>
        <taxon>Metazoa</taxon>
        <taxon>Ecdysozoa</taxon>
        <taxon>Arthropoda</taxon>
        <taxon>Hexapoda</taxon>
        <taxon>Insecta</taxon>
        <taxon>Pterygota</taxon>
        <taxon>Neoptera</taxon>
        <taxon>Paraneoptera</taxon>
        <taxon>Hemiptera</taxon>
        <taxon>Heteroptera</taxon>
        <taxon>Panheteroptera</taxon>
        <taxon>Cimicomorpha</taxon>
        <taxon>Reduviidae</taxon>
        <taxon>Triatominae</taxon>
        <taxon>Panstrongylus</taxon>
    </lineage>
</organism>
<dbReference type="AlphaFoldDB" id="A0A224XUG5"/>
<keyword evidence="1" id="KW-1133">Transmembrane helix</keyword>
<name>A0A224XUG5_9HEMI</name>
<evidence type="ECO:0000313" key="2">
    <source>
        <dbReference type="EMBL" id="JAW16185.1"/>
    </source>
</evidence>
<sequence>MNVLYILYTSLFSGAFPVYVVHCFDIDLLSSVQSISLVFLKLFYIYIFILFRVLTNQKNMEREPSALYV</sequence>
<keyword evidence="1" id="KW-0472">Membrane</keyword>
<reference evidence="2" key="1">
    <citation type="journal article" date="2018" name="PLoS Negl. Trop. Dis.">
        <title>An insight into the salivary gland and fat body transcriptome of Panstrongylus lignarius (Hemiptera: Heteroptera), the main vector of Chagas disease in Peru.</title>
        <authorList>
            <person name="Nevoa J.C."/>
            <person name="Mendes M.T."/>
            <person name="da Silva M.V."/>
            <person name="Soares S.C."/>
            <person name="Oliveira C.J.F."/>
            <person name="Ribeiro J.M.C."/>
        </authorList>
    </citation>
    <scope>NUCLEOTIDE SEQUENCE</scope>
</reference>
<protein>
    <submittedName>
        <fullName evidence="2">Uncharacterized protein</fullName>
    </submittedName>
</protein>
<evidence type="ECO:0000256" key="1">
    <source>
        <dbReference type="SAM" id="Phobius"/>
    </source>
</evidence>